<feature type="compositionally biased region" description="Basic residues" evidence="1">
    <location>
        <begin position="27"/>
        <end position="43"/>
    </location>
</feature>
<sequence>MQKRKVPASAAGQQPHPGPLPVMVRPTHSRHHAQKRALQRVSRHWTPSSPGTAVSSSARILASCFVVKAFRLWKNSSCMRPRAVGGSAMWRSAWSPNEAEPLPGPERVHCGGRVCRRAGVRRTHGGPRQLPNQGPPARNSSIRPDSV</sequence>
<dbReference type="Proteomes" id="UP000828390">
    <property type="component" value="Unassembled WGS sequence"/>
</dbReference>
<feature type="compositionally biased region" description="Polar residues" evidence="1">
    <location>
        <begin position="138"/>
        <end position="147"/>
    </location>
</feature>
<accession>A0A9D3XYQ7</accession>
<keyword evidence="3" id="KW-1185">Reference proteome</keyword>
<name>A0A9D3XYQ7_DREPO</name>
<dbReference type="EMBL" id="JAIWYP010000096">
    <property type="protein sequence ID" value="KAH3689773.1"/>
    <property type="molecule type" value="Genomic_DNA"/>
</dbReference>
<feature type="region of interest" description="Disordered" evidence="1">
    <location>
        <begin position="86"/>
        <end position="147"/>
    </location>
</feature>
<gene>
    <name evidence="2" type="ORF">DPMN_191466</name>
</gene>
<feature type="compositionally biased region" description="Polar residues" evidence="1">
    <location>
        <begin position="45"/>
        <end position="55"/>
    </location>
</feature>
<evidence type="ECO:0000256" key="1">
    <source>
        <dbReference type="SAM" id="MobiDB-lite"/>
    </source>
</evidence>
<feature type="compositionally biased region" description="Basic residues" evidence="1">
    <location>
        <begin position="114"/>
        <end position="125"/>
    </location>
</feature>
<organism evidence="2 3">
    <name type="scientific">Dreissena polymorpha</name>
    <name type="common">Zebra mussel</name>
    <name type="synonym">Mytilus polymorpha</name>
    <dbReference type="NCBI Taxonomy" id="45954"/>
    <lineage>
        <taxon>Eukaryota</taxon>
        <taxon>Metazoa</taxon>
        <taxon>Spiralia</taxon>
        <taxon>Lophotrochozoa</taxon>
        <taxon>Mollusca</taxon>
        <taxon>Bivalvia</taxon>
        <taxon>Autobranchia</taxon>
        <taxon>Heteroconchia</taxon>
        <taxon>Euheterodonta</taxon>
        <taxon>Imparidentia</taxon>
        <taxon>Neoheterodontei</taxon>
        <taxon>Myida</taxon>
        <taxon>Dreissenoidea</taxon>
        <taxon>Dreissenidae</taxon>
        <taxon>Dreissena</taxon>
    </lineage>
</organism>
<dbReference type="AlphaFoldDB" id="A0A9D3XYQ7"/>
<protein>
    <submittedName>
        <fullName evidence="2">Uncharacterized protein</fullName>
    </submittedName>
</protein>
<comment type="caution">
    <text evidence="2">The sequence shown here is derived from an EMBL/GenBank/DDBJ whole genome shotgun (WGS) entry which is preliminary data.</text>
</comment>
<evidence type="ECO:0000313" key="3">
    <source>
        <dbReference type="Proteomes" id="UP000828390"/>
    </source>
</evidence>
<reference evidence="2" key="2">
    <citation type="submission" date="2020-11" db="EMBL/GenBank/DDBJ databases">
        <authorList>
            <person name="McCartney M.A."/>
            <person name="Auch B."/>
            <person name="Kono T."/>
            <person name="Mallez S."/>
            <person name="Becker A."/>
            <person name="Gohl D.M."/>
            <person name="Silverstein K.A.T."/>
            <person name="Koren S."/>
            <person name="Bechman K.B."/>
            <person name="Herman A."/>
            <person name="Abrahante J.E."/>
            <person name="Garbe J."/>
        </authorList>
    </citation>
    <scope>NUCLEOTIDE SEQUENCE</scope>
    <source>
        <strain evidence="2">Duluth1</strain>
        <tissue evidence="2">Whole animal</tissue>
    </source>
</reference>
<evidence type="ECO:0000313" key="2">
    <source>
        <dbReference type="EMBL" id="KAH3689773.1"/>
    </source>
</evidence>
<proteinExistence type="predicted"/>
<feature type="region of interest" description="Disordered" evidence="1">
    <location>
        <begin position="1"/>
        <end position="55"/>
    </location>
</feature>
<reference evidence="2" key="1">
    <citation type="journal article" date="2019" name="bioRxiv">
        <title>The Genome of the Zebra Mussel, Dreissena polymorpha: A Resource for Invasive Species Research.</title>
        <authorList>
            <person name="McCartney M.A."/>
            <person name="Auch B."/>
            <person name="Kono T."/>
            <person name="Mallez S."/>
            <person name="Zhang Y."/>
            <person name="Obille A."/>
            <person name="Becker A."/>
            <person name="Abrahante J.E."/>
            <person name="Garbe J."/>
            <person name="Badalamenti J.P."/>
            <person name="Herman A."/>
            <person name="Mangelson H."/>
            <person name="Liachko I."/>
            <person name="Sullivan S."/>
            <person name="Sone E.D."/>
            <person name="Koren S."/>
            <person name="Silverstein K.A.T."/>
            <person name="Beckman K.B."/>
            <person name="Gohl D.M."/>
        </authorList>
    </citation>
    <scope>NUCLEOTIDE SEQUENCE</scope>
    <source>
        <strain evidence="2">Duluth1</strain>
        <tissue evidence="2">Whole animal</tissue>
    </source>
</reference>